<dbReference type="InterPro" id="IPR013083">
    <property type="entry name" value="Znf_RING/FYVE/PHD"/>
</dbReference>
<evidence type="ECO:0000256" key="1">
    <source>
        <dbReference type="ARBA" id="ARBA00022723"/>
    </source>
</evidence>
<dbReference type="CDD" id="cd16473">
    <property type="entry name" value="RING-H2_RNF103"/>
    <property type="match status" value="1"/>
</dbReference>
<keyword evidence="5" id="KW-1133">Transmembrane helix</keyword>
<dbReference type="GeneTree" id="ENSGT00390000006413"/>
<dbReference type="PROSITE" id="PS50089">
    <property type="entry name" value="ZF_RING_2"/>
    <property type="match status" value="1"/>
</dbReference>
<dbReference type="PANTHER" id="PTHR15302:SF0">
    <property type="entry name" value="E3 UBIQUITIN-PROTEIN LIGASE RNF103"/>
    <property type="match status" value="1"/>
</dbReference>
<keyword evidence="3" id="KW-0862">Zinc</keyword>
<evidence type="ECO:0000256" key="2">
    <source>
        <dbReference type="ARBA" id="ARBA00022771"/>
    </source>
</evidence>
<gene>
    <name evidence="7" type="primary">rnf103</name>
</gene>
<sequence>MWLKLFFLLLYFMVLFVLARFFEAVVWYETGLFATQLVDPVTLSFNKLKTILECRGLGYSGLAEKRDVRELVEKSGDLMQGELYSAIKNEKEQAESQSESSTTFSGEMHFYELVEDTKDGIWLVQVIAQDRDALLSKANWGKMVQKVSQFGIRTGTFNCSSDSRYCRKRGWMKSTLIMSVPQTYASKGKVMLKEYNGRRIETEHIFKWMTAHVASRIKTIRMSQQLVEEWHPSEKHPVKMFLFAKLAQPPAFFSALSVKFTGRIEFIFVDVQSWDNITSLEEIGVQQLPSYILKMPEGIYRYGNSIGEFISLQAMDTFLRSVQPEVNDLFVLSLVMVNLMAWLDLFITQGATIKRFVVLISTLGTYNSLLIISWLPILGFLQLPYLEGFYDYSLKLLRYADTTTIASWVRTDWTFYSSHPALFLSTYLAHGLLIDYFEKKRRCNNEEENPNNLEWLSSLWDWYTSYLVHPITSFHNFPNESDWDDDPNFLLERLAFPDLWLHPLIPIDYINNLPTWRFKCTQVCGPNSEENRQTQGLNSEHEEHGCGKERDCAADSCCHSEIGGDVPCMKREAQEQQADWSQWPSDMIHCTECVVCLENFETDCIVMGLPCAHVFHQQCIVVWLAGGQHCCPVCRGPSYKRKPVRSSGLDLLEQQE</sequence>
<dbReference type="GO" id="GO:0004842">
    <property type="term" value="F:ubiquitin-protein transferase activity"/>
    <property type="evidence" value="ECO:0007669"/>
    <property type="project" value="InterPro"/>
</dbReference>
<reference evidence="7" key="3">
    <citation type="submission" date="2025-09" db="UniProtKB">
        <authorList>
            <consortium name="Ensembl"/>
        </authorList>
    </citation>
    <scope>IDENTIFICATION</scope>
</reference>
<keyword evidence="1" id="KW-0479">Metal-binding</keyword>
<keyword evidence="5" id="KW-0472">Membrane</keyword>
<dbReference type="InterPro" id="IPR001841">
    <property type="entry name" value="Znf_RING"/>
</dbReference>
<proteinExistence type="predicted"/>
<protein>
    <submittedName>
        <fullName evidence="7">Ring finger protein 103</fullName>
    </submittedName>
</protein>
<evidence type="ECO:0000256" key="4">
    <source>
        <dbReference type="PROSITE-ProRule" id="PRU00175"/>
    </source>
</evidence>
<dbReference type="Gene3D" id="3.30.40.10">
    <property type="entry name" value="Zinc/RING finger domain, C3HC4 (zinc finger)"/>
    <property type="match status" value="1"/>
</dbReference>
<name>A0A8C7UKT7_ONCMY</name>
<evidence type="ECO:0000313" key="7">
    <source>
        <dbReference type="Ensembl" id="ENSOMYP00000096171.1"/>
    </source>
</evidence>
<reference evidence="7" key="1">
    <citation type="submission" date="2020-07" db="EMBL/GenBank/DDBJ databases">
        <title>A long reads based de novo assembly of the rainbow trout Arlee double haploid line genome.</title>
        <authorList>
            <person name="Gao G."/>
            <person name="Palti Y."/>
        </authorList>
    </citation>
    <scope>NUCLEOTIDE SEQUENCE [LARGE SCALE GENOMIC DNA]</scope>
</reference>
<organism evidence="7 8">
    <name type="scientific">Oncorhynchus mykiss</name>
    <name type="common">Rainbow trout</name>
    <name type="synonym">Salmo gairdneri</name>
    <dbReference type="NCBI Taxonomy" id="8022"/>
    <lineage>
        <taxon>Eukaryota</taxon>
        <taxon>Metazoa</taxon>
        <taxon>Chordata</taxon>
        <taxon>Craniata</taxon>
        <taxon>Vertebrata</taxon>
        <taxon>Euteleostomi</taxon>
        <taxon>Actinopterygii</taxon>
        <taxon>Neopterygii</taxon>
        <taxon>Teleostei</taxon>
        <taxon>Protacanthopterygii</taxon>
        <taxon>Salmoniformes</taxon>
        <taxon>Salmonidae</taxon>
        <taxon>Salmoninae</taxon>
        <taxon>Oncorhynchus</taxon>
    </lineage>
</organism>
<dbReference type="GO" id="GO:0016567">
    <property type="term" value="P:protein ubiquitination"/>
    <property type="evidence" value="ECO:0007669"/>
    <property type="project" value="InterPro"/>
</dbReference>
<feature type="transmembrane region" description="Helical" evidence="5">
    <location>
        <begin position="356"/>
        <end position="377"/>
    </location>
</feature>
<dbReference type="AlphaFoldDB" id="A0A8C7UKT7"/>
<feature type="domain" description="RING-type" evidence="6">
    <location>
        <begin position="593"/>
        <end position="635"/>
    </location>
</feature>
<dbReference type="SUPFAM" id="SSF57850">
    <property type="entry name" value="RING/U-box"/>
    <property type="match status" value="1"/>
</dbReference>
<dbReference type="Pfam" id="PF13639">
    <property type="entry name" value="zf-RING_2"/>
    <property type="match status" value="1"/>
</dbReference>
<keyword evidence="2 4" id="KW-0863">Zinc-finger</keyword>
<evidence type="ECO:0000313" key="8">
    <source>
        <dbReference type="Proteomes" id="UP000694395"/>
    </source>
</evidence>
<keyword evidence="8" id="KW-1185">Reference proteome</keyword>
<dbReference type="SMART" id="SM00184">
    <property type="entry name" value="RING"/>
    <property type="match status" value="1"/>
</dbReference>
<evidence type="ECO:0000259" key="6">
    <source>
        <dbReference type="PROSITE" id="PS50089"/>
    </source>
</evidence>
<evidence type="ECO:0000256" key="5">
    <source>
        <dbReference type="SAM" id="Phobius"/>
    </source>
</evidence>
<dbReference type="Proteomes" id="UP000694395">
    <property type="component" value="Chromosome 31"/>
</dbReference>
<dbReference type="GO" id="GO:0008270">
    <property type="term" value="F:zinc ion binding"/>
    <property type="evidence" value="ECO:0007669"/>
    <property type="project" value="UniProtKB-KW"/>
</dbReference>
<dbReference type="GO" id="GO:0036503">
    <property type="term" value="P:ERAD pathway"/>
    <property type="evidence" value="ECO:0007669"/>
    <property type="project" value="TreeGrafter"/>
</dbReference>
<dbReference type="Ensembl" id="ENSOMYT00000104489.2">
    <property type="protein sequence ID" value="ENSOMYP00000096171.1"/>
    <property type="gene ID" value="ENSOMYG00000043791.2"/>
</dbReference>
<dbReference type="GO" id="GO:0005783">
    <property type="term" value="C:endoplasmic reticulum"/>
    <property type="evidence" value="ECO:0007669"/>
    <property type="project" value="TreeGrafter"/>
</dbReference>
<reference evidence="7" key="2">
    <citation type="submission" date="2025-08" db="UniProtKB">
        <authorList>
            <consortium name="Ensembl"/>
        </authorList>
    </citation>
    <scope>IDENTIFICATION</scope>
</reference>
<accession>A0A8C7UKT7</accession>
<evidence type="ECO:0000256" key="3">
    <source>
        <dbReference type="ARBA" id="ARBA00022833"/>
    </source>
</evidence>
<keyword evidence="5" id="KW-0812">Transmembrane</keyword>
<dbReference type="InterPro" id="IPR042494">
    <property type="entry name" value="RNF103"/>
</dbReference>
<dbReference type="PANTHER" id="PTHR15302">
    <property type="entry name" value="E3 UBIQUITIN-PROTEIN LIGASE RNF103"/>
    <property type="match status" value="1"/>
</dbReference>
<feature type="transmembrane region" description="Helical" evidence="5">
    <location>
        <begin position="329"/>
        <end position="347"/>
    </location>
</feature>